<evidence type="ECO:0000256" key="6">
    <source>
        <dbReference type="ARBA" id="ARBA00023027"/>
    </source>
</evidence>
<dbReference type="InterPro" id="IPR029033">
    <property type="entry name" value="His_PPase_superfam"/>
</dbReference>
<dbReference type="EMBL" id="HG994590">
    <property type="protein sequence ID" value="CAF2804621.1"/>
    <property type="molecule type" value="Genomic_DNA"/>
</dbReference>
<dbReference type="PANTHER" id="PTHR10836">
    <property type="entry name" value="GLYCERALDEHYDE 3-PHOSPHATE DEHYDROGENASE"/>
    <property type="match status" value="1"/>
</dbReference>
<protein>
    <recommendedName>
        <fullName evidence="14">Phosphoglycerate mutase</fullName>
        <ecNumber evidence="14">5.4.2.11</ecNumber>
        <ecNumber evidence="14">5.4.2.4</ecNumber>
    </recommendedName>
</protein>
<keyword evidence="17" id="KW-1185">Reference proteome</keyword>
<dbReference type="SMART" id="SM00846">
    <property type="entry name" value="Gp_dh_N"/>
    <property type="match status" value="1"/>
</dbReference>
<dbReference type="GO" id="GO:0016791">
    <property type="term" value="F:phosphatase activity"/>
    <property type="evidence" value="ECO:0007669"/>
    <property type="project" value="UniProtKB-ARBA"/>
</dbReference>
<sequence>MMAIPTGIDKTVSRPAWLKTALTDMKELSGLAKHRLRKYRIVMVRHGESEWNRNKRFCGWYNARLSDKGHAEALSAGDALRKEGYTFDIAFTSVLDRSKNTCDAILGRLGQKGKVPVKESWRLNERHYGGLTGIPHKEMIIKHGKEQVQKWRRSYDVPPPPMNPDHPYYDSTYNHPRYDGAIIPSSESLKDTISRVSPYWKSDILPEISAGKNVLVSAHGNSLRGMIKVLEGLSGEDISKVEVPTGAPFIYDLDDDFKAIGPRRVIINMDKPKVGINGFGRIGRLVLRGAVSFENCEVKAINDPLIPLEYMMYLIRYDSTHGKNEVFNYTDPKDIPWAQAGVDYVVESTGLYTSTEKASAHLAGGVKRVIISAPSPDAPMFVLGVNESCYDPKTMKVISNASCTTNCLAPIAKVINDNYGILEGLMTTIHSVTSTQMTVDGPSNKDWRCGRGAFQNIIPSSTRAAKGIGKIIPELNGKMTGMAFRVPNPNVSVVDLTVVLAKDCVYEDLMNKFREASRSDSMKGILGVIDTDVVSSDFIGDSHSSLVDVKAGIQLSPKFLKVVSWYDNEYGYSCRLLDLISYIYAMEK</sequence>
<evidence type="ECO:0000256" key="11">
    <source>
        <dbReference type="PIRSR" id="PIRSR613078-2"/>
    </source>
</evidence>
<dbReference type="NCBIfam" id="TIGR01534">
    <property type="entry name" value="GAPDH-I"/>
    <property type="match status" value="1"/>
</dbReference>
<comment type="catalytic activity">
    <reaction evidence="14">
        <text>(2R)-2-phosphoglycerate = (2R)-3-phosphoglycerate</text>
        <dbReference type="Rhea" id="RHEA:15901"/>
        <dbReference type="ChEBI" id="CHEBI:58272"/>
        <dbReference type="ChEBI" id="CHEBI:58289"/>
        <dbReference type="EC" id="5.4.2.11"/>
    </reaction>
</comment>
<dbReference type="GO" id="GO:0006006">
    <property type="term" value="P:glucose metabolic process"/>
    <property type="evidence" value="ECO:0007669"/>
    <property type="project" value="InterPro"/>
</dbReference>
<dbReference type="InterPro" id="IPR020830">
    <property type="entry name" value="GlycerAld_3-P_DH_AS"/>
</dbReference>
<feature type="binding site" evidence="11">
    <location>
        <begin position="125"/>
        <end position="128"/>
    </location>
    <ligand>
        <name>substrate</name>
    </ligand>
</feature>
<dbReference type="CDD" id="cd18126">
    <property type="entry name" value="GAPDH_I_C"/>
    <property type="match status" value="1"/>
</dbReference>
<dbReference type="GO" id="GO:0004082">
    <property type="term" value="F:bisphosphoglycerate mutase activity"/>
    <property type="evidence" value="ECO:0007669"/>
    <property type="project" value="UniProtKB-EC"/>
</dbReference>
<dbReference type="Gene3D" id="3.40.50.1240">
    <property type="entry name" value="Phosphoglycerate mutase-like"/>
    <property type="match status" value="1"/>
</dbReference>
<keyword evidence="7 14" id="KW-0324">Glycolysis</keyword>
<dbReference type="InterPro" id="IPR001345">
    <property type="entry name" value="PG/BPGM_mutase_AS"/>
</dbReference>
<evidence type="ECO:0000259" key="15">
    <source>
        <dbReference type="SMART" id="SM00846"/>
    </source>
</evidence>
<dbReference type="InterPro" id="IPR036291">
    <property type="entry name" value="NAD(P)-bd_dom_sf"/>
</dbReference>
<dbReference type="Gene3D" id="3.30.360.10">
    <property type="entry name" value="Dihydrodipicolinate Reductase, domain 2"/>
    <property type="match status" value="1"/>
</dbReference>
<dbReference type="PANTHER" id="PTHR10836:SF134">
    <property type="entry name" value="GLYCERALDEHYDE-3-PHOSPHATE DEHYDROGENASE (PHOSPHORYLATING)"/>
    <property type="match status" value="1"/>
</dbReference>
<dbReference type="SMR" id="A0A7R8CFQ9"/>
<evidence type="ECO:0000256" key="13">
    <source>
        <dbReference type="RuleBase" id="RU000397"/>
    </source>
</evidence>
<evidence type="ECO:0000256" key="7">
    <source>
        <dbReference type="ARBA" id="ARBA00023152"/>
    </source>
</evidence>
<dbReference type="GO" id="GO:0006096">
    <property type="term" value="P:glycolytic process"/>
    <property type="evidence" value="ECO:0007669"/>
    <property type="project" value="UniProtKB-UniPathway"/>
</dbReference>
<reference evidence="16" key="1">
    <citation type="submission" date="2021-02" db="EMBL/GenBank/DDBJ databases">
        <authorList>
            <person name="Bekaert M."/>
        </authorList>
    </citation>
    <scope>NUCLEOTIDE SEQUENCE</scope>
    <source>
        <strain evidence="16">IoA-00</strain>
    </source>
</reference>
<feature type="binding site" evidence="11">
    <location>
        <begin position="45"/>
        <end position="52"/>
    </location>
    <ligand>
        <name>substrate</name>
    </ligand>
</feature>
<evidence type="ECO:0000256" key="12">
    <source>
        <dbReference type="PIRSR" id="PIRSR613078-3"/>
    </source>
</evidence>
<comment type="catalytic activity">
    <reaction evidence="9">
        <text>D-glyceraldehyde 3-phosphate + phosphate + NAD(+) = (2R)-3-phospho-glyceroyl phosphate + NADH + H(+)</text>
        <dbReference type="Rhea" id="RHEA:10300"/>
        <dbReference type="ChEBI" id="CHEBI:15378"/>
        <dbReference type="ChEBI" id="CHEBI:43474"/>
        <dbReference type="ChEBI" id="CHEBI:57540"/>
        <dbReference type="ChEBI" id="CHEBI:57604"/>
        <dbReference type="ChEBI" id="CHEBI:57945"/>
        <dbReference type="ChEBI" id="CHEBI:59776"/>
        <dbReference type="EC" id="1.2.1.12"/>
    </reaction>
</comment>
<accession>A0A7R8CFQ9</accession>
<dbReference type="InterPro" id="IPR013078">
    <property type="entry name" value="His_Pase_superF_clade-1"/>
</dbReference>
<dbReference type="EC" id="5.4.2.11" evidence="14"/>
<evidence type="ECO:0000256" key="1">
    <source>
        <dbReference type="ARBA" id="ARBA00000505"/>
    </source>
</evidence>
<evidence type="ECO:0000256" key="3">
    <source>
        <dbReference type="ARBA" id="ARBA00006717"/>
    </source>
</evidence>
<evidence type="ECO:0000256" key="5">
    <source>
        <dbReference type="ARBA" id="ARBA00023002"/>
    </source>
</evidence>
<dbReference type="Proteomes" id="UP000675881">
    <property type="component" value="Chromosome 11"/>
</dbReference>
<feature type="binding site" evidence="11">
    <location>
        <begin position="220"/>
        <end position="221"/>
    </location>
    <ligand>
        <name>substrate</name>
    </ligand>
</feature>
<comment type="similarity">
    <text evidence="4 13">Belongs to the glyceraldehyde-3-phosphate dehydrogenase family.</text>
</comment>
<dbReference type="CDD" id="cd05214">
    <property type="entry name" value="GAPDH_I_N"/>
    <property type="match status" value="1"/>
</dbReference>
<dbReference type="PRINTS" id="PR00078">
    <property type="entry name" value="G3PDHDRGNASE"/>
</dbReference>
<dbReference type="InterPro" id="IPR020831">
    <property type="entry name" value="GlycerAld/Erythrose_P_DH"/>
</dbReference>
<feature type="active site" description="Proton donor/acceptor" evidence="10">
    <location>
        <position position="125"/>
    </location>
</feature>
<dbReference type="Pfam" id="PF02800">
    <property type="entry name" value="Gp_dh_C"/>
    <property type="match status" value="1"/>
</dbReference>
<name>A0A7R8CFQ9_LEPSM</name>
<dbReference type="GO" id="GO:0050661">
    <property type="term" value="F:NADP binding"/>
    <property type="evidence" value="ECO:0007669"/>
    <property type="project" value="InterPro"/>
</dbReference>
<dbReference type="SMART" id="SM00855">
    <property type="entry name" value="PGAM"/>
    <property type="match status" value="1"/>
</dbReference>
<dbReference type="AlphaFoldDB" id="A0A7R8CFQ9"/>
<feature type="active site" description="Tele-phosphohistidine intermediate" evidence="10">
    <location>
        <position position="46"/>
    </location>
</feature>
<feature type="site" description="Transition state stabilizer" evidence="12">
    <location>
        <position position="219"/>
    </location>
</feature>
<keyword evidence="8 14" id="KW-0413">Isomerase</keyword>
<proteinExistence type="inferred from homology"/>
<dbReference type="SUPFAM" id="SSF51735">
    <property type="entry name" value="NAD(P)-binding Rossmann-fold domains"/>
    <property type="match status" value="1"/>
</dbReference>
<feature type="binding site" evidence="11">
    <location>
        <position position="97"/>
    </location>
    <ligand>
        <name>substrate</name>
    </ligand>
</feature>
<evidence type="ECO:0000256" key="14">
    <source>
        <dbReference type="RuleBase" id="RU004511"/>
    </source>
</evidence>
<evidence type="ECO:0000256" key="2">
    <source>
        <dbReference type="ARBA" id="ARBA00004869"/>
    </source>
</evidence>
<dbReference type="UniPathway" id="UPA00109">
    <property type="reaction ID" value="UER00184"/>
</dbReference>
<evidence type="ECO:0000256" key="4">
    <source>
        <dbReference type="ARBA" id="ARBA00007406"/>
    </source>
</evidence>
<dbReference type="InterPro" id="IPR020828">
    <property type="entry name" value="GlycerAld_3-P_DH_NAD(P)-bd"/>
</dbReference>
<comment type="catalytic activity">
    <reaction evidence="1 14">
        <text>(2R)-3-phospho-glyceroyl phosphate = (2R)-2,3-bisphosphoglycerate + H(+)</text>
        <dbReference type="Rhea" id="RHEA:17765"/>
        <dbReference type="ChEBI" id="CHEBI:15378"/>
        <dbReference type="ChEBI" id="CHEBI:57604"/>
        <dbReference type="ChEBI" id="CHEBI:58248"/>
        <dbReference type="EC" id="5.4.2.4"/>
    </reaction>
</comment>
<feature type="domain" description="Glyceraldehyde 3-phosphate dehydrogenase NAD(P) binding" evidence="15">
    <location>
        <begin position="272"/>
        <end position="403"/>
    </location>
</feature>
<dbReference type="InterPro" id="IPR020829">
    <property type="entry name" value="GlycerAld_3-P_DH_cat"/>
</dbReference>
<dbReference type="NCBIfam" id="TIGR01258">
    <property type="entry name" value="pgm_1"/>
    <property type="match status" value="1"/>
</dbReference>
<dbReference type="InterPro" id="IPR005952">
    <property type="entry name" value="Phosphogly_mut1"/>
</dbReference>
<dbReference type="GO" id="GO:0005829">
    <property type="term" value="C:cytosol"/>
    <property type="evidence" value="ECO:0007669"/>
    <property type="project" value="TreeGrafter"/>
</dbReference>
<keyword evidence="5 16" id="KW-0560">Oxidoreductase</keyword>
<dbReference type="PROSITE" id="PS00071">
    <property type="entry name" value="GAPDH"/>
    <property type="match status" value="1"/>
</dbReference>
<dbReference type="SUPFAM" id="SSF53254">
    <property type="entry name" value="Phosphoglycerate mutase-like"/>
    <property type="match status" value="1"/>
</dbReference>
<dbReference type="EC" id="5.4.2.4" evidence="14"/>
<evidence type="ECO:0000256" key="8">
    <source>
        <dbReference type="ARBA" id="ARBA00023235"/>
    </source>
</evidence>
<dbReference type="HAMAP" id="MF_01039">
    <property type="entry name" value="PGAM_GpmA"/>
    <property type="match status" value="1"/>
</dbReference>
<dbReference type="SUPFAM" id="SSF55347">
    <property type="entry name" value="Glyceraldehyde-3-phosphate dehydrogenase-like, C-terminal domain"/>
    <property type="match status" value="1"/>
</dbReference>
<dbReference type="GO" id="GO:0051287">
    <property type="term" value="F:NAD binding"/>
    <property type="evidence" value="ECO:0007669"/>
    <property type="project" value="InterPro"/>
</dbReference>
<gene>
    <name evidence="16" type="ORF">LSAA_2901</name>
</gene>
<dbReference type="GO" id="GO:0004619">
    <property type="term" value="F:phosphoglycerate mutase activity"/>
    <property type="evidence" value="ECO:0007669"/>
    <property type="project" value="UniProtKB-EC"/>
</dbReference>
<evidence type="ECO:0000313" key="16">
    <source>
        <dbReference type="EMBL" id="CAF2804621.1"/>
    </source>
</evidence>
<keyword evidence="6" id="KW-0520">NAD</keyword>
<dbReference type="Pfam" id="PF00300">
    <property type="entry name" value="His_Phos_1"/>
    <property type="match status" value="1"/>
</dbReference>
<evidence type="ECO:0000256" key="9">
    <source>
        <dbReference type="ARBA" id="ARBA00047698"/>
    </source>
</evidence>
<dbReference type="CDD" id="cd07067">
    <property type="entry name" value="HP_PGM_like"/>
    <property type="match status" value="1"/>
</dbReference>
<dbReference type="PROSITE" id="PS00175">
    <property type="entry name" value="PG_MUTASE"/>
    <property type="match status" value="1"/>
</dbReference>
<feature type="binding site" evidence="11">
    <location>
        <begin position="152"/>
        <end position="153"/>
    </location>
    <ligand>
        <name>substrate</name>
    </ligand>
</feature>
<dbReference type="Pfam" id="PF00044">
    <property type="entry name" value="Gp_dh_N"/>
    <property type="match status" value="1"/>
</dbReference>
<dbReference type="Gene3D" id="3.40.50.720">
    <property type="entry name" value="NAD(P)-binding Rossmann-like Domain"/>
    <property type="match status" value="2"/>
</dbReference>
<comment type="similarity">
    <text evidence="3 14">Belongs to the phosphoglycerate mutase family. BPG-dependent PGAM subfamily.</text>
</comment>
<organism evidence="16 17">
    <name type="scientific">Lepeophtheirus salmonis</name>
    <name type="common">Salmon louse</name>
    <name type="synonym">Caligus salmonis</name>
    <dbReference type="NCBI Taxonomy" id="72036"/>
    <lineage>
        <taxon>Eukaryota</taxon>
        <taxon>Metazoa</taxon>
        <taxon>Ecdysozoa</taxon>
        <taxon>Arthropoda</taxon>
        <taxon>Crustacea</taxon>
        <taxon>Multicrustacea</taxon>
        <taxon>Hexanauplia</taxon>
        <taxon>Copepoda</taxon>
        <taxon>Siphonostomatoida</taxon>
        <taxon>Caligidae</taxon>
        <taxon>Lepeophtheirus</taxon>
    </lineage>
</organism>
<evidence type="ECO:0000256" key="10">
    <source>
        <dbReference type="PIRSR" id="PIRSR613078-1"/>
    </source>
</evidence>
<comment type="pathway">
    <text evidence="2">Carbohydrate degradation; glycolysis; pyruvate from D-glyceraldehyde 3-phosphate: step 1/5.</text>
</comment>
<dbReference type="FunFam" id="3.30.360.10:FF:000001">
    <property type="entry name" value="Glyceraldehyde-3-phosphate dehydrogenase"/>
    <property type="match status" value="1"/>
</dbReference>
<evidence type="ECO:0000313" key="17">
    <source>
        <dbReference type="Proteomes" id="UP000675881"/>
    </source>
</evidence>
<dbReference type="GO" id="GO:0004365">
    <property type="term" value="F:glyceraldehyde-3-phosphate dehydrogenase (NAD+) (phosphorylating) activity"/>
    <property type="evidence" value="ECO:0007669"/>
    <property type="project" value="UniProtKB-EC"/>
</dbReference>
<dbReference type="InterPro" id="IPR006424">
    <property type="entry name" value="Glyceraldehyde-3-P_DH_1"/>
</dbReference>
<dbReference type="OrthoDB" id="1152826at2759"/>